<dbReference type="SUPFAM" id="SSF56672">
    <property type="entry name" value="DNA/RNA polymerases"/>
    <property type="match status" value="1"/>
</dbReference>
<dbReference type="InterPro" id="IPR043502">
    <property type="entry name" value="DNA/RNA_pol_sf"/>
</dbReference>
<sequence length="361" mass="43009">MGVVFWRLGHLNRDQAVRPLGPFVVFQQDRVFDTDAQGWDLGVRPHMPLYELKWRYPQAMLVPWNPDHYRENYRQLRLWLEAHMASYMQEDCREGWWEWPQIEPDKVRALMAEIIPRWALRAEMGIASHPILAKWVCDQGADMGLKSWAVEDVRVFVMFPRQEEKFWLHLPLRYIADQWPKRRQEWKLRGWHVVGEVPGLVHEVRTLPWTWQKRPVSVRVEQVLEGGMNQGIGEVMAQVAHRLVDYLRQKNQGMAHLRLIWETERGTEQRERQWPEMVAERERVVSRVLSLMQNLPSAIPEKLILEVDDPEFVKSEQLTLWGGGQKSRMKLGWRSPAFDIGRRENLLQFWDIWRMPSSLNS</sequence>
<evidence type="ECO:0000313" key="1">
    <source>
        <dbReference type="EMBL" id="PSR31382.1"/>
    </source>
</evidence>
<comment type="caution">
    <text evidence="1">The sequence shown here is derived from an EMBL/GenBank/DDBJ whole genome shotgun (WGS) entry which is preliminary data.</text>
</comment>
<dbReference type="Proteomes" id="UP000242972">
    <property type="component" value="Unassembled WGS sequence"/>
</dbReference>
<dbReference type="EMBL" id="PXYW01000064">
    <property type="protein sequence ID" value="PSR31382.1"/>
    <property type="molecule type" value="Genomic_DNA"/>
</dbReference>
<gene>
    <name evidence="1" type="ORF">C7B46_16860</name>
</gene>
<organism evidence="1 2">
    <name type="scientific">Sulfobacillus benefaciens</name>
    <dbReference type="NCBI Taxonomy" id="453960"/>
    <lineage>
        <taxon>Bacteria</taxon>
        <taxon>Bacillati</taxon>
        <taxon>Bacillota</taxon>
        <taxon>Clostridia</taxon>
        <taxon>Eubacteriales</taxon>
        <taxon>Clostridiales Family XVII. Incertae Sedis</taxon>
        <taxon>Sulfobacillus</taxon>
    </lineage>
</organism>
<accession>A0A2T2XA66</accession>
<name>A0A2T2XA66_9FIRM</name>
<protein>
    <submittedName>
        <fullName evidence="1">Uncharacterized protein</fullName>
    </submittedName>
</protein>
<evidence type="ECO:0000313" key="2">
    <source>
        <dbReference type="Proteomes" id="UP000242972"/>
    </source>
</evidence>
<reference evidence="1 2" key="1">
    <citation type="journal article" date="2014" name="BMC Genomics">
        <title>Comparison of environmental and isolate Sulfobacillus genomes reveals diverse carbon, sulfur, nitrogen, and hydrogen metabolisms.</title>
        <authorList>
            <person name="Justice N.B."/>
            <person name="Norman A."/>
            <person name="Brown C.T."/>
            <person name="Singh A."/>
            <person name="Thomas B.C."/>
            <person name="Banfield J.F."/>
        </authorList>
    </citation>
    <scope>NUCLEOTIDE SEQUENCE [LARGE SCALE GENOMIC DNA]</scope>
    <source>
        <strain evidence="1">AMDSBA4</strain>
    </source>
</reference>
<proteinExistence type="predicted"/>
<dbReference type="AlphaFoldDB" id="A0A2T2XA66"/>